<sequence>MAELDSVASAIFVAQAFHKVTGATGFIGSHIVSQLLAKNIKVRAVVRSANKVKTIFPDAGSQLEIVELPSLLEDHTEALKGVSAVIHTAFPAFFKGATSEETFKGTYEGTLNIVNQSITSGIKKIIVTGTVVNLFDADYKNAFGSKVITEKDFGDIELKDIKPSEQDASFVYQAAKTVADKKLQDIAQEHPEVDITVREYPFVQAQPDCQLTNMTVLPPLVFGPLVPNFPYTPDINQLGTNFVVYGLITGDRDGPDAYPSLNIGHLVDVRDIAKAHVLALDAPKVPGRHKRMIIHGNIFKWKDAVKVIRKAHPELTQRLPLADTIPPPQTDAPLDTTFAGEVLGLKEYIPWQESVLAALEVCLEHERRFNT</sequence>
<dbReference type="SUPFAM" id="SSF51735">
    <property type="entry name" value="NAD(P)-binding Rossmann-fold domains"/>
    <property type="match status" value="1"/>
</dbReference>
<dbReference type="GO" id="GO:0016616">
    <property type="term" value="F:oxidoreductase activity, acting on the CH-OH group of donors, NAD or NADP as acceptor"/>
    <property type="evidence" value="ECO:0007669"/>
    <property type="project" value="TreeGrafter"/>
</dbReference>
<keyword evidence="5" id="KW-1185">Reference proteome</keyword>
<dbReference type="InterPro" id="IPR036291">
    <property type="entry name" value="NAD(P)-bd_dom_sf"/>
</dbReference>
<dbReference type="EMBL" id="JAYKXP010000142">
    <property type="protein sequence ID" value="KAK7022955.1"/>
    <property type="molecule type" value="Genomic_DNA"/>
</dbReference>
<organism evidence="4 5">
    <name type="scientific">Paramarasmius palmivorus</name>
    <dbReference type="NCBI Taxonomy" id="297713"/>
    <lineage>
        <taxon>Eukaryota</taxon>
        <taxon>Fungi</taxon>
        <taxon>Dikarya</taxon>
        <taxon>Basidiomycota</taxon>
        <taxon>Agaricomycotina</taxon>
        <taxon>Agaricomycetes</taxon>
        <taxon>Agaricomycetidae</taxon>
        <taxon>Agaricales</taxon>
        <taxon>Marasmiineae</taxon>
        <taxon>Marasmiaceae</taxon>
        <taxon>Paramarasmius</taxon>
    </lineage>
</organism>
<dbReference type="Proteomes" id="UP001383192">
    <property type="component" value="Unassembled WGS sequence"/>
</dbReference>
<gene>
    <name evidence="4" type="ORF">VNI00_016845</name>
</gene>
<proteinExistence type="inferred from homology"/>
<dbReference type="AlphaFoldDB" id="A0AAW0BAV0"/>
<name>A0AAW0BAV0_9AGAR</name>
<comment type="caution">
    <text evidence="4">The sequence shown here is derived from an EMBL/GenBank/DDBJ whole genome shotgun (WGS) entry which is preliminary data.</text>
</comment>
<dbReference type="PANTHER" id="PTHR10366:SF564">
    <property type="entry name" value="STEROL-4-ALPHA-CARBOXYLATE 3-DEHYDROGENASE, DECARBOXYLATING"/>
    <property type="match status" value="1"/>
</dbReference>
<dbReference type="Pfam" id="PF13460">
    <property type="entry name" value="NAD_binding_10"/>
    <property type="match status" value="1"/>
</dbReference>
<feature type="domain" description="NAD(P)-binding" evidence="3">
    <location>
        <begin position="22"/>
        <end position="131"/>
    </location>
</feature>
<evidence type="ECO:0000313" key="5">
    <source>
        <dbReference type="Proteomes" id="UP001383192"/>
    </source>
</evidence>
<evidence type="ECO:0000313" key="4">
    <source>
        <dbReference type="EMBL" id="KAK7022955.1"/>
    </source>
</evidence>
<comment type="similarity">
    <text evidence="2">Belongs to the NAD(P)-dependent epimerase/dehydratase family. Dihydroflavonol-4-reductase subfamily.</text>
</comment>
<accession>A0AAW0BAV0</accession>
<keyword evidence="1" id="KW-0560">Oxidoreductase</keyword>
<dbReference type="Gene3D" id="3.40.50.720">
    <property type="entry name" value="NAD(P)-binding Rossmann-like Domain"/>
    <property type="match status" value="1"/>
</dbReference>
<evidence type="ECO:0000256" key="1">
    <source>
        <dbReference type="ARBA" id="ARBA00023002"/>
    </source>
</evidence>
<evidence type="ECO:0000256" key="2">
    <source>
        <dbReference type="ARBA" id="ARBA00023445"/>
    </source>
</evidence>
<dbReference type="PANTHER" id="PTHR10366">
    <property type="entry name" value="NAD DEPENDENT EPIMERASE/DEHYDRATASE"/>
    <property type="match status" value="1"/>
</dbReference>
<reference evidence="4 5" key="1">
    <citation type="submission" date="2024-01" db="EMBL/GenBank/DDBJ databases">
        <title>A draft genome for a cacao thread blight-causing isolate of Paramarasmius palmivorus.</title>
        <authorList>
            <person name="Baruah I.K."/>
            <person name="Bukari Y."/>
            <person name="Amoako-Attah I."/>
            <person name="Meinhardt L.W."/>
            <person name="Bailey B.A."/>
            <person name="Cohen S.P."/>
        </authorList>
    </citation>
    <scope>NUCLEOTIDE SEQUENCE [LARGE SCALE GENOMIC DNA]</scope>
    <source>
        <strain evidence="4 5">GH-12</strain>
    </source>
</reference>
<protein>
    <recommendedName>
        <fullName evidence="3">NAD(P)-binding domain-containing protein</fullName>
    </recommendedName>
</protein>
<dbReference type="InterPro" id="IPR016040">
    <property type="entry name" value="NAD(P)-bd_dom"/>
</dbReference>
<evidence type="ECO:0000259" key="3">
    <source>
        <dbReference type="Pfam" id="PF13460"/>
    </source>
</evidence>
<dbReference type="InterPro" id="IPR050425">
    <property type="entry name" value="NAD(P)_dehydrat-like"/>
</dbReference>